<protein>
    <submittedName>
        <fullName evidence="2">Skin calcitonin gene-related peptide</fullName>
    </submittedName>
</protein>
<reference evidence="2" key="1">
    <citation type="submission" date="2014-11" db="EMBL/GenBank/DDBJ databases">
        <authorList>
            <person name="Geib S."/>
        </authorList>
    </citation>
    <scope>NUCLEOTIDE SEQUENCE</scope>
</reference>
<gene>
    <name evidence="2" type="primary">CALCR</name>
    <name evidence="2" type="ORF">g.43756</name>
</gene>
<sequence>MGNKLLFLGLFYTLLYWTSAKGAEPDRLANTIEEEQSVVEEALEGMSAQIIAMEERWNQKLSKVYNRQTNSLNQNVNELDNQLTKSPDFVPTQKRPAEFGKFRIILHVHQEETRFERFTN</sequence>
<proteinExistence type="predicted"/>
<evidence type="ECO:0000313" key="2">
    <source>
        <dbReference type="EMBL" id="JAD13608.1"/>
    </source>
</evidence>
<evidence type="ECO:0000256" key="1">
    <source>
        <dbReference type="SAM" id="SignalP"/>
    </source>
</evidence>
<feature type="chain" id="PRO_5001995385" evidence="1">
    <location>
        <begin position="23"/>
        <end position="120"/>
    </location>
</feature>
<dbReference type="EMBL" id="GBXI01000684">
    <property type="protein sequence ID" value="JAD13608.1"/>
    <property type="molecule type" value="Transcribed_RNA"/>
</dbReference>
<organism evidence="2">
    <name type="scientific">Zeugodacus cucurbitae</name>
    <name type="common">Melon fruit fly</name>
    <name type="synonym">Bactrocera cucurbitae</name>
    <dbReference type="NCBI Taxonomy" id="28588"/>
    <lineage>
        <taxon>Eukaryota</taxon>
        <taxon>Metazoa</taxon>
        <taxon>Ecdysozoa</taxon>
        <taxon>Arthropoda</taxon>
        <taxon>Hexapoda</taxon>
        <taxon>Insecta</taxon>
        <taxon>Pterygota</taxon>
        <taxon>Neoptera</taxon>
        <taxon>Endopterygota</taxon>
        <taxon>Diptera</taxon>
        <taxon>Brachycera</taxon>
        <taxon>Muscomorpha</taxon>
        <taxon>Tephritoidea</taxon>
        <taxon>Tephritidae</taxon>
        <taxon>Zeugodacus</taxon>
        <taxon>Zeugodacus</taxon>
    </lineage>
</organism>
<name>A0A0A1XSS6_ZEUCU</name>
<keyword evidence="1" id="KW-0732">Signal</keyword>
<dbReference type="AlphaFoldDB" id="A0A0A1XSS6"/>
<feature type="signal peptide" evidence="1">
    <location>
        <begin position="1"/>
        <end position="22"/>
    </location>
</feature>
<reference evidence="2" key="2">
    <citation type="journal article" date="2015" name="Gigascience">
        <title>Reconstructing a comprehensive transcriptome assembly of a white-pupal translocated strain of the pest fruit fly Bactrocera cucurbitae.</title>
        <authorList>
            <person name="Sim S.B."/>
            <person name="Calla B."/>
            <person name="Hall B."/>
            <person name="DeRego T."/>
            <person name="Geib S.M."/>
        </authorList>
    </citation>
    <scope>NUCLEOTIDE SEQUENCE</scope>
</reference>
<accession>A0A0A1XSS6</accession>